<sequence length="62" mass="6554">MSFSIGDYHLAALDVIALLVLVAPLVLSLLAVLAITQVLALLVFLNLYRATAGRHHMPAGEG</sequence>
<dbReference type="EMBL" id="BAABLW010000007">
    <property type="protein sequence ID" value="GAA4924818.1"/>
    <property type="molecule type" value="Genomic_DNA"/>
</dbReference>
<accession>A0ABP9G190</accession>
<name>A0ABP9G190_9MICC</name>
<keyword evidence="1" id="KW-0812">Transmembrane</keyword>
<keyword evidence="1" id="KW-1133">Transmembrane helix</keyword>
<evidence type="ECO:0000256" key="1">
    <source>
        <dbReference type="SAM" id="Phobius"/>
    </source>
</evidence>
<keyword evidence="3" id="KW-1185">Reference proteome</keyword>
<reference evidence="3" key="1">
    <citation type="journal article" date="2019" name="Int. J. Syst. Evol. Microbiol.">
        <title>The Global Catalogue of Microorganisms (GCM) 10K type strain sequencing project: providing services to taxonomists for standard genome sequencing and annotation.</title>
        <authorList>
            <consortium name="The Broad Institute Genomics Platform"/>
            <consortium name="The Broad Institute Genome Sequencing Center for Infectious Disease"/>
            <person name="Wu L."/>
            <person name="Ma J."/>
        </authorList>
    </citation>
    <scope>NUCLEOTIDE SEQUENCE [LARGE SCALE GENOMIC DNA]</scope>
    <source>
        <strain evidence="3">JCM 19129</strain>
    </source>
</reference>
<organism evidence="2 3">
    <name type="scientific">Nesterenkonia rhizosphaerae</name>
    <dbReference type="NCBI Taxonomy" id="1348272"/>
    <lineage>
        <taxon>Bacteria</taxon>
        <taxon>Bacillati</taxon>
        <taxon>Actinomycetota</taxon>
        <taxon>Actinomycetes</taxon>
        <taxon>Micrococcales</taxon>
        <taxon>Micrococcaceae</taxon>
        <taxon>Nesterenkonia</taxon>
    </lineage>
</organism>
<protein>
    <submittedName>
        <fullName evidence="2">Uncharacterized protein</fullName>
    </submittedName>
</protein>
<evidence type="ECO:0000313" key="3">
    <source>
        <dbReference type="Proteomes" id="UP001500368"/>
    </source>
</evidence>
<feature type="transmembrane region" description="Helical" evidence="1">
    <location>
        <begin position="15"/>
        <end position="48"/>
    </location>
</feature>
<proteinExistence type="predicted"/>
<dbReference type="RefSeq" id="WP_345478111.1">
    <property type="nucleotide sequence ID" value="NZ_BAABLW010000007.1"/>
</dbReference>
<evidence type="ECO:0000313" key="2">
    <source>
        <dbReference type="EMBL" id="GAA4924818.1"/>
    </source>
</evidence>
<comment type="caution">
    <text evidence="2">The sequence shown here is derived from an EMBL/GenBank/DDBJ whole genome shotgun (WGS) entry which is preliminary data.</text>
</comment>
<keyword evidence="1" id="KW-0472">Membrane</keyword>
<gene>
    <name evidence="2" type="ORF">GCM10025790_22610</name>
</gene>
<dbReference type="Proteomes" id="UP001500368">
    <property type="component" value="Unassembled WGS sequence"/>
</dbReference>